<dbReference type="GO" id="GO:0004573">
    <property type="term" value="F:Glc3Man9GlcNAc2 oligosaccharide glucosidase activity"/>
    <property type="evidence" value="ECO:0007669"/>
    <property type="project" value="InterPro"/>
</dbReference>
<evidence type="ECO:0000256" key="1">
    <source>
        <dbReference type="ARBA" id="ARBA00010833"/>
    </source>
</evidence>
<protein>
    <recommendedName>
        <fullName evidence="4">Mannosylglycerate hydrolase MGH1-like glycoside hydrolase domain-containing protein</fullName>
    </recommendedName>
</protein>
<comment type="caution">
    <text evidence="5">The sequence shown here is derived from an EMBL/GenBank/DDBJ whole genome shotgun (WGS) entry which is preliminary data.</text>
</comment>
<accession>A0A645FX07</accession>
<evidence type="ECO:0000313" key="5">
    <source>
        <dbReference type="EMBL" id="MPN18139.1"/>
    </source>
</evidence>
<evidence type="ECO:0000256" key="2">
    <source>
        <dbReference type="ARBA" id="ARBA00022801"/>
    </source>
</evidence>
<dbReference type="PANTHER" id="PTHR10412:SF11">
    <property type="entry name" value="MANNOSYL-OLIGOSACCHARIDE GLUCOSIDASE"/>
    <property type="match status" value="1"/>
</dbReference>
<dbReference type="InterPro" id="IPR054491">
    <property type="entry name" value="MGH1-like_GH"/>
</dbReference>
<feature type="domain" description="Mannosylglycerate hydrolase MGH1-like glycoside hydrolase" evidence="4">
    <location>
        <begin position="1"/>
        <end position="118"/>
    </location>
</feature>
<name>A0A645FX07_9ZZZZ</name>
<comment type="similarity">
    <text evidence="1">Belongs to the glycosyl hydrolase 63 family.</text>
</comment>
<evidence type="ECO:0000256" key="3">
    <source>
        <dbReference type="ARBA" id="ARBA00023295"/>
    </source>
</evidence>
<dbReference type="InterPro" id="IPR004888">
    <property type="entry name" value="Glycoside_hydrolase_63"/>
</dbReference>
<dbReference type="InterPro" id="IPR008928">
    <property type="entry name" value="6-hairpin_glycosidase_sf"/>
</dbReference>
<proteinExistence type="inferred from homology"/>
<dbReference type="GO" id="GO:0009311">
    <property type="term" value="P:oligosaccharide metabolic process"/>
    <property type="evidence" value="ECO:0007669"/>
    <property type="project" value="InterPro"/>
</dbReference>
<reference evidence="5" key="1">
    <citation type="submission" date="2019-08" db="EMBL/GenBank/DDBJ databases">
        <authorList>
            <person name="Kucharzyk K."/>
            <person name="Murdoch R.W."/>
            <person name="Higgins S."/>
            <person name="Loffler F."/>
        </authorList>
    </citation>
    <scope>NUCLEOTIDE SEQUENCE</scope>
</reference>
<dbReference type="PANTHER" id="PTHR10412">
    <property type="entry name" value="MANNOSYL-OLIGOSACCHARIDE GLUCOSIDASE"/>
    <property type="match status" value="1"/>
</dbReference>
<dbReference type="GO" id="GO:0005789">
    <property type="term" value="C:endoplasmic reticulum membrane"/>
    <property type="evidence" value="ECO:0007669"/>
    <property type="project" value="TreeGrafter"/>
</dbReference>
<dbReference type="Pfam" id="PF22422">
    <property type="entry name" value="MGH1-like_GH"/>
    <property type="match status" value="1"/>
</dbReference>
<keyword evidence="3" id="KW-0326">Glycosidase</keyword>
<dbReference type="GO" id="GO:0006487">
    <property type="term" value="P:protein N-linked glycosylation"/>
    <property type="evidence" value="ECO:0007669"/>
    <property type="project" value="TreeGrafter"/>
</dbReference>
<keyword evidence="2" id="KW-0378">Hydrolase</keyword>
<dbReference type="InterPro" id="IPR012341">
    <property type="entry name" value="6hp_glycosidase-like_sf"/>
</dbReference>
<evidence type="ECO:0000259" key="4">
    <source>
        <dbReference type="Pfam" id="PF22422"/>
    </source>
</evidence>
<gene>
    <name evidence="5" type="ORF">SDC9_165497</name>
</gene>
<dbReference type="AlphaFoldDB" id="A0A645FX07"/>
<dbReference type="SUPFAM" id="SSF48208">
    <property type="entry name" value="Six-hairpin glycosidases"/>
    <property type="match status" value="1"/>
</dbReference>
<dbReference type="EMBL" id="VSSQ01065420">
    <property type="protein sequence ID" value="MPN18139.1"/>
    <property type="molecule type" value="Genomic_DNA"/>
</dbReference>
<organism evidence="5">
    <name type="scientific">bioreactor metagenome</name>
    <dbReference type="NCBI Taxonomy" id="1076179"/>
    <lineage>
        <taxon>unclassified sequences</taxon>
        <taxon>metagenomes</taxon>
        <taxon>ecological metagenomes</taxon>
    </lineage>
</organism>
<dbReference type="Gene3D" id="1.50.10.10">
    <property type="match status" value="1"/>
</dbReference>
<sequence>MDRNVNTGEFTGIAASAGFLPLICGAPSPEQAAKLLDALNDPARFGTPFRVPSISRANAAAYAKDMWRGPVWININWLIGLGLERCGYPDEARALWKETVETEELMYSRYGTFFEFYDDRGECDPPELLRKGKCAPEISPYHQVFYDYGWSASLFIDMVGRLAGR</sequence>